<dbReference type="InterPro" id="IPR027443">
    <property type="entry name" value="IPNS-like_sf"/>
</dbReference>
<evidence type="ECO:0000256" key="5">
    <source>
        <dbReference type="ARBA" id="ARBA00076740"/>
    </source>
</evidence>
<protein>
    <recommendedName>
        <fullName evidence="4">2-oxoglutarate-dependent dioxygenase DAO</fullName>
    </recommendedName>
    <alternativeName>
        <fullName evidence="5">Protein DIOXYGENASE FOR AUXIN OXIDATION</fullName>
    </alternativeName>
</protein>
<dbReference type="Pfam" id="PF03171">
    <property type="entry name" value="2OG-FeII_Oxy"/>
    <property type="match status" value="1"/>
</dbReference>
<dbReference type="Gene3D" id="2.60.120.330">
    <property type="entry name" value="B-lactam Antibiotic, Isopenicillin N Synthase, Chain"/>
    <property type="match status" value="1"/>
</dbReference>
<comment type="function">
    <text evidence="3">2-oxoglutarate-dependent dioxygenase essential for auxin catabolism and maintenance of auxin homeostasis in reproductive organs. Catalyzes the irreversible oxidation of indole-3-acetic acid (IAA) to the biologically inactive 2-oxoindole-3-acetic acid (OxIAA).</text>
</comment>
<evidence type="ECO:0000256" key="1">
    <source>
        <dbReference type="ARBA" id="ARBA00022723"/>
    </source>
</evidence>
<feature type="domain" description="Fe2OG dioxygenase" evidence="7">
    <location>
        <begin position="144"/>
        <end position="248"/>
    </location>
</feature>
<dbReference type="PANTHER" id="PTHR47990">
    <property type="entry name" value="2-OXOGLUTARATE (2OG) AND FE(II)-DEPENDENT OXYGENASE SUPERFAMILY PROTEIN-RELATED"/>
    <property type="match status" value="1"/>
</dbReference>
<name>A0A7J0G9Z9_9ERIC</name>
<dbReference type="OrthoDB" id="288590at2759"/>
<sequence length="300" mass="32950">MGTSSVPVIDLEDFPSQSDKLIEACEEWGCFRVVNHRIPAALMAAMKAVVRALLDLPPEIKRRNAGVSAGSGYVSPTKVNPLYEGLGLYDIASTEAVRSFCSQLDASPHQRETILKYSEAVHELAMDIGGKIAESMGLSRDLFNEWVCQFRINKYSFTPETVGLPGVQIHTDNGLLTILQDDENVGGLEVMDKTTGVYVPVDPMPGSFLVNLGDLATVWSNGRFYNVKHRVQCLEATVRFSIALFMLGPKQAAVEAPPELVDDEHPRLYVPINSEEYKRLRLSTGMRAGEALALFRSGSS</sequence>
<evidence type="ECO:0000313" key="9">
    <source>
        <dbReference type="Proteomes" id="UP000585474"/>
    </source>
</evidence>
<dbReference type="GO" id="GO:0046872">
    <property type="term" value="F:metal ion binding"/>
    <property type="evidence" value="ECO:0007669"/>
    <property type="project" value="UniProtKB-KW"/>
</dbReference>
<dbReference type="GO" id="GO:0016705">
    <property type="term" value="F:oxidoreductase activity, acting on paired donors, with incorporation or reduction of molecular oxygen"/>
    <property type="evidence" value="ECO:0007669"/>
    <property type="project" value="UniProtKB-ARBA"/>
</dbReference>
<comment type="caution">
    <text evidence="8">The sequence shown here is derived from an EMBL/GenBank/DDBJ whole genome shotgun (WGS) entry which is preliminary data.</text>
</comment>
<dbReference type="Pfam" id="PF14226">
    <property type="entry name" value="DIOX_N"/>
    <property type="match status" value="1"/>
</dbReference>
<keyword evidence="6" id="KW-0560">Oxidoreductase</keyword>
<evidence type="ECO:0000256" key="2">
    <source>
        <dbReference type="ARBA" id="ARBA00023004"/>
    </source>
</evidence>
<keyword evidence="2 6" id="KW-0408">Iron</keyword>
<dbReference type="Proteomes" id="UP000585474">
    <property type="component" value="Unassembled WGS sequence"/>
</dbReference>
<dbReference type="InterPro" id="IPR050231">
    <property type="entry name" value="Iron_ascorbate_oxido_reductase"/>
</dbReference>
<dbReference type="PROSITE" id="PS51471">
    <property type="entry name" value="FE2OG_OXY"/>
    <property type="match status" value="1"/>
</dbReference>
<evidence type="ECO:0000256" key="4">
    <source>
        <dbReference type="ARBA" id="ARBA00074102"/>
    </source>
</evidence>
<dbReference type="SUPFAM" id="SSF51197">
    <property type="entry name" value="Clavaminate synthase-like"/>
    <property type="match status" value="1"/>
</dbReference>
<evidence type="ECO:0000259" key="7">
    <source>
        <dbReference type="PROSITE" id="PS51471"/>
    </source>
</evidence>
<dbReference type="AlphaFoldDB" id="A0A7J0G9Z9"/>
<evidence type="ECO:0000256" key="3">
    <source>
        <dbReference type="ARBA" id="ARBA00054658"/>
    </source>
</evidence>
<evidence type="ECO:0000256" key="6">
    <source>
        <dbReference type="RuleBase" id="RU003682"/>
    </source>
</evidence>
<gene>
    <name evidence="8" type="ORF">Acr_19g0005400</name>
</gene>
<comment type="similarity">
    <text evidence="6">Belongs to the iron/ascorbate-dependent oxidoreductase family.</text>
</comment>
<dbReference type="FunFam" id="2.60.120.330:FF:000017">
    <property type="entry name" value="2-oxoglutarate-dependent dioxygenase DAO"/>
    <property type="match status" value="1"/>
</dbReference>
<dbReference type="EMBL" id="BJWL01000019">
    <property type="protein sequence ID" value="GFZ07603.1"/>
    <property type="molecule type" value="Genomic_DNA"/>
</dbReference>
<dbReference type="InterPro" id="IPR044861">
    <property type="entry name" value="IPNS-like_FE2OG_OXY"/>
</dbReference>
<proteinExistence type="inferred from homology"/>
<reference evidence="8 9" key="1">
    <citation type="submission" date="2019-07" db="EMBL/GenBank/DDBJ databases">
        <title>De Novo Assembly of kiwifruit Actinidia rufa.</title>
        <authorList>
            <person name="Sugita-Konishi S."/>
            <person name="Sato K."/>
            <person name="Mori E."/>
            <person name="Abe Y."/>
            <person name="Kisaki G."/>
            <person name="Hamano K."/>
            <person name="Suezawa K."/>
            <person name="Otani M."/>
            <person name="Fukuda T."/>
            <person name="Manabe T."/>
            <person name="Gomi K."/>
            <person name="Tabuchi M."/>
            <person name="Akimitsu K."/>
            <person name="Kataoka I."/>
        </authorList>
    </citation>
    <scope>NUCLEOTIDE SEQUENCE [LARGE SCALE GENOMIC DNA]</scope>
    <source>
        <strain evidence="9">cv. Fuchu</strain>
    </source>
</reference>
<evidence type="ECO:0000313" key="8">
    <source>
        <dbReference type="EMBL" id="GFZ07603.1"/>
    </source>
</evidence>
<keyword evidence="1 6" id="KW-0479">Metal-binding</keyword>
<keyword evidence="9" id="KW-1185">Reference proteome</keyword>
<dbReference type="InterPro" id="IPR026992">
    <property type="entry name" value="DIOX_N"/>
</dbReference>
<accession>A0A7J0G9Z9</accession>
<organism evidence="8 9">
    <name type="scientific">Actinidia rufa</name>
    <dbReference type="NCBI Taxonomy" id="165716"/>
    <lineage>
        <taxon>Eukaryota</taxon>
        <taxon>Viridiplantae</taxon>
        <taxon>Streptophyta</taxon>
        <taxon>Embryophyta</taxon>
        <taxon>Tracheophyta</taxon>
        <taxon>Spermatophyta</taxon>
        <taxon>Magnoliopsida</taxon>
        <taxon>eudicotyledons</taxon>
        <taxon>Gunneridae</taxon>
        <taxon>Pentapetalae</taxon>
        <taxon>asterids</taxon>
        <taxon>Ericales</taxon>
        <taxon>Actinidiaceae</taxon>
        <taxon>Actinidia</taxon>
    </lineage>
</organism>
<dbReference type="InterPro" id="IPR005123">
    <property type="entry name" value="Oxoglu/Fe-dep_dioxygenase_dom"/>
</dbReference>